<reference evidence="3 4" key="1">
    <citation type="submission" date="2016-03" db="EMBL/GenBank/DDBJ databases">
        <title>Complete genome sequence of a novel chlorpyrifos degrading bacterium, Cupriavidus nantongensis sp. X1.</title>
        <authorList>
            <person name="Fang L."/>
        </authorList>
    </citation>
    <scope>NUCLEOTIDE SEQUENCE [LARGE SCALE GENOMIC DNA]</scope>
    <source>
        <strain evidence="3 4">X1</strain>
    </source>
</reference>
<dbReference type="InterPro" id="IPR048774">
    <property type="entry name" value="Helic-prim_T7_N"/>
</dbReference>
<dbReference type="CDD" id="cd19483">
    <property type="entry name" value="RecA-like_Gp4D_helicase"/>
    <property type="match status" value="1"/>
</dbReference>
<dbReference type="Gene3D" id="2.20.25.180">
    <property type="match status" value="1"/>
</dbReference>
<keyword evidence="4" id="KW-1185">Reference proteome</keyword>
<evidence type="ECO:0000313" key="4">
    <source>
        <dbReference type="Proteomes" id="UP000075238"/>
    </source>
</evidence>
<name>A0A142JMX4_9BURK</name>
<organism evidence="3 4">
    <name type="scientific">Cupriavidus nantongensis</name>
    <dbReference type="NCBI Taxonomy" id="1796606"/>
    <lineage>
        <taxon>Bacteria</taxon>
        <taxon>Pseudomonadati</taxon>
        <taxon>Pseudomonadota</taxon>
        <taxon>Betaproteobacteria</taxon>
        <taxon>Burkholderiales</taxon>
        <taxon>Burkholderiaceae</taxon>
        <taxon>Cupriavidus</taxon>
    </lineage>
</organism>
<evidence type="ECO:0000256" key="1">
    <source>
        <dbReference type="SAM" id="MobiDB-lite"/>
    </source>
</evidence>
<dbReference type="InterPro" id="IPR034151">
    <property type="entry name" value="TOPRIM_DnaG_bac"/>
</dbReference>
<dbReference type="GO" id="GO:0005524">
    <property type="term" value="F:ATP binding"/>
    <property type="evidence" value="ECO:0007669"/>
    <property type="project" value="InterPro"/>
</dbReference>
<dbReference type="Pfam" id="PF21268">
    <property type="entry name" value="Helic-prim_T7_N"/>
    <property type="match status" value="1"/>
</dbReference>
<dbReference type="STRING" id="1796606.A2G96_17760"/>
<accession>A0A142JMX4</accession>
<dbReference type="EMBL" id="CP014844">
    <property type="protein sequence ID" value="AMR79436.1"/>
    <property type="molecule type" value="Genomic_DNA"/>
</dbReference>
<dbReference type="Pfam" id="PF13155">
    <property type="entry name" value="Toprim_2"/>
    <property type="match status" value="1"/>
</dbReference>
<dbReference type="PROSITE" id="PS51199">
    <property type="entry name" value="SF4_HELICASE"/>
    <property type="match status" value="1"/>
</dbReference>
<gene>
    <name evidence="3" type="ORF">A2G96_17760</name>
</gene>
<dbReference type="GO" id="GO:0003697">
    <property type="term" value="F:single-stranded DNA binding"/>
    <property type="evidence" value="ECO:0007669"/>
    <property type="project" value="InterPro"/>
</dbReference>
<sequence length="463" mass="50335">MGRDRDGEPVQIATYCDATGAPVAQKLRTPDKDFAVLGDLKKAGLFGQHLWPAKGNKIVITEGEIDCLSVAQAQALKWPTVSIPNGAQGAAKAITKSLEFLRGYNEIILWFDNDEPGRKAVEECALLLPPGKCKVIVTPDDLKDANDLLRERGPAAVVKCIFDAQTYRPDGVIGGEQLTVERLKAKAAPGWQTPYPKLNEMTRGIRPRQLWMITAGTGVGKSTDAREWMYAALCEGMPCGAVFLEESVEDTAKYLVALDHNVLAEDLEDNPEILTDAQWAASHAKLFAPPGLYQAYDHFGAMDSDSLIAKLEFMAANGARLLFLDHITIAATGLDLEGVDALMVNLRSLIERTGCSIVCISHLRKTPTGAKAAEEGGQISLDDLKGSGSIKQIPDVIIAKERNQQAENEAERDVAQLRVLKVRRGGKTGPADKVKYDTVTGRLTPFVEPDPMECPEDDDDVPF</sequence>
<proteinExistence type="predicted"/>
<dbReference type="Proteomes" id="UP000075238">
    <property type="component" value="Chromosome 1"/>
</dbReference>
<dbReference type="InterPro" id="IPR007694">
    <property type="entry name" value="DNA_helicase_DnaB-like_C"/>
</dbReference>
<dbReference type="AlphaFoldDB" id="A0A142JMX4"/>
<dbReference type="KEGG" id="cnan:A2G96_17760"/>
<dbReference type="GO" id="GO:0006260">
    <property type="term" value="P:DNA replication"/>
    <property type="evidence" value="ECO:0007669"/>
    <property type="project" value="InterPro"/>
</dbReference>
<dbReference type="Pfam" id="PF03796">
    <property type="entry name" value="DnaB_C"/>
    <property type="match status" value="1"/>
</dbReference>
<feature type="domain" description="SF4 helicase" evidence="2">
    <location>
        <begin position="184"/>
        <end position="449"/>
    </location>
</feature>
<dbReference type="GO" id="GO:0043139">
    <property type="term" value="F:5'-3' DNA helicase activity"/>
    <property type="evidence" value="ECO:0007669"/>
    <property type="project" value="InterPro"/>
</dbReference>
<dbReference type="SUPFAM" id="SSF56731">
    <property type="entry name" value="DNA primase core"/>
    <property type="match status" value="1"/>
</dbReference>
<dbReference type="SUPFAM" id="SSF52540">
    <property type="entry name" value="P-loop containing nucleoside triphosphate hydrolases"/>
    <property type="match status" value="1"/>
</dbReference>
<dbReference type="PANTHER" id="PTHR12873">
    <property type="entry name" value="T7-LIKE MITOCHONDRIAL DNA HELICASE"/>
    <property type="match status" value="1"/>
</dbReference>
<dbReference type="Gene3D" id="3.40.50.300">
    <property type="entry name" value="P-loop containing nucleotide triphosphate hydrolases"/>
    <property type="match status" value="1"/>
</dbReference>
<dbReference type="Gene3D" id="3.40.1360.10">
    <property type="match status" value="1"/>
</dbReference>
<evidence type="ECO:0000259" key="2">
    <source>
        <dbReference type="PROSITE" id="PS51199"/>
    </source>
</evidence>
<evidence type="ECO:0000313" key="3">
    <source>
        <dbReference type="EMBL" id="AMR79436.1"/>
    </source>
</evidence>
<feature type="region of interest" description="Disordered" evidence="1">
    <location>
        <begin position="444"/>
        <end position="463"/>
    </location>
</feature>
<dbReference type="CDD" id="cd03364">
    <property type="entry name" value="TOPRIM_DnaG_primases"/>
    <property type="match status" value="1"/>
</dbReference>
<feature type="compositionally biased region" description="Acidic residues" evidence="1">
    <location>
        <begin position="450"/>
        <end position="463"/>
    </location>
</feature>
<dbReference type="InterPro" id="IPR027417">
    <property type="entry name" value="P-loop_NTPase"/>
</dbReference>
<dbReference type="InterPro" id="IPR027032">
    <property type="entry name" value="Twinkle-like"/>
</dbReference>
<protein>
    <recommendedName>
        <fullName evidence="2">SF4 helicase domain-containing protein</fullName>
    </recommendedName>
</protein>
<dbReference type="PANTHER" id="PTHR12873:SF0">
    <property type="entry name" value="TWINKLE MTDNA HELICASE"/>
    <property type="match status" value="1"/>
</dbReference>